<gene>
    <name evidence="3" type="ORF">DFR39_10840</name>
</gene>
<comment type="caution">
    <text evidence="3">The sequence shown here is derived from an EMBL/GenBank/DDBJ whole genome shotgun (WGS) entry which is preliminary data.</text>
</comment>
<dbReference type="Pfam" id="PF13561">
    <property type="entry name" value="adh_short_C2"/>
    <property type="match status" value="1"/>
</dbReference>
<dbReference type="OrthoDB" id="9787486at2"/>
<reference evidence="3 4" key="1">
    <citation type="submission" date="2019-03" db="EMBL/GenBank/DDBJ databases">
        <title>Genomic Encyclopedia of Type Strains, Phase IV (KMG-IV): sequencing the most valuable type-strain genomes for metagenomic binning, comparative biology and taxonomic classification.</title>
        <authorList>
            <person name="Goeker M."/>
        </authorList>
    </citation>
    <scope>NUCLEOTIDE SEQUENCE [LARGE SCALE GENOMIC DNA]</scope>
    <source>
        <strain evidence="3 4">DSM 25082</strain>
    </source>
</reference>
<sequence>MSNLNTTNRQAAPQIVDKSQPQRILLVGASGVLGQAVQRHLGSRHEILTAGRGSGQYRVDLRSDASVEALLRELGPLDAVVSTAGGLHFGPLTDMTAAQFDSGLQDKLLGQVRLALAAQHVLRDGGSITLTAGILSREPIPMGANASAVNAALEAFALAAAIELPRGLRINVVSPTVLTESLPQYGAFMAGMESTPAARVALAYQRSVEGGLTGRTFSVV</sequence>
<evidence type="ECO:0000256" key="2">
    <source>
        <dbReference type="ARBA" id="ARBA00023002"/>
    </source>
</evidence>
<dbReference type="PANTHER" id="PTHR43477:SF1">
    <property type="entry name" value="DIHYDROANTICAPSIN 7-DEHYDROGENASE"/>
    <property type="match status" value="1"/>
</dbReference>
<organism evidence="3 4">
    <name type="scientific">Roseateles asaccharophilus</name>
    <dbReference type="NCBI Taxonomy" id="582607"/>
    <lineage>
        <taxon>Bacteria</taxon>
        <taxon>Pseudomonadati</taxon>
        <taxon>Pseudomonadota</taxon>
        <taxon>Betaproteobacteria</taxon>
        <taxon>Burkholderiales</taxon>
        <taxon>Sphaerotilaceae</taxon>
        <taxon>Roseateles</taxon>
    </lineage>
</organism>
<evidence type="ECO:0000313" key="4">
    <source>
        <dbReference type="Proteomes" id="UP000295357"/>
    </source>
</evidence>
<evidence type="ECO:0000313" key="3">
    <source>
        <dbReference type="EMBL" id="TDP06572.1"/>
    </source>
</evidence>
<dbReference type="PANTHER" id="PTHR43477">
    <property type="entry name" value="DIHYDROANTICAPSIN 7-DEHYDROGENASE"/>
    <property type="match status" value="1"/>
</dbReference>
<dbReference type="InterPro" id="IPR051122">
    <property type="entry name" value="SDR_DHRS6-like"/>
</dbReference>
<comment type="similarity">
    <text evidence="1">Belongs to the short-chain dehydrogenases/reductases (SDR) family.</text>
</comment>
<proteinExistence type="inferred from homology"/>
<dbReference type="RefSeq" id="WP_133604665.1">
    <property type="nucleotide sequence ID" value="NZ_JAUFPJ010000009.1"/>
</dbReference>
<dbReference type="InterPro" id="IPR002347">
    <property type="entry name" value="SDR_fam"/>
</dbReference>
<evidence type="ECO:0000256" key="1">
    <source>
        <dbReference type="ARBA" id="ARBA00006484"/>
    </source>
</evidence>
<dbReference type="InterPro" id="IPR036291">
    <property type="entry name" value="NAD(P)-bd_dom_sf"/>
</dbReference>
<dbReference type="EMBL" id="SNXE01000008">
    <property type="protein sequence ID" value="TDP06572.1"/>
    <property type="molecule type" value="Genomic_DNA"/>
</dbReference>
<dbReference type="Gene3D" id="3.40.50.720">
    <property type="entry name" value="NAD(P)-binding Rossmann-like Domain"/>
    <property type="match status" value="1"/>
</dbReference>
<keyword evidence="4" id="KW-1185">Reference proteome</keyword>
<dbReference type="CDD" id="cd11731">
    <property type="entry name" value="Lin1944_like_SDR_c"/>
    <property type="match status" value="1"/>
</dbReference>
<dbReference type="PRINTS" id="PR00081">
    <property type="entry name" value="GDHRDH"/>
</dbReference>
<accession>A0A4R6MVS3</accession>
<dbReference type="SUPFAM" id="SSF51735">
    <property type="entry name" value="NAD(P)-binding Rossmann-fold domains"/>
    <property type="match status" value="1"/>
</dbReference>
<dbReference type="GO" id="GO:0016491">
    <property type="term" value="F:oxidoreductase activity"/>
    <property type="evidence" value="ECO:0007669"/>
    <property type="project" value="UniProtKB-KW"/>
</dbReference>
<protein>
    <submittedName>
        <fullName evidence="3">NADP-dependent 3-hydroxy acid dehydrogenase YdfG</fullName>
    </submittedName>
</protein>
<dbReference type="NCBIfam" id="NF005754">
    <property type="entry name" value="PRK07578.1"/>
    <property type="match status" value="1"/>
</dbReference>
<dbReference type="AlphaFoldDB" id="A0A4R6MVS3"/>
<dbReference type="Proteomes" id="UP000295357">
    <property type="component" value="Unassembled WGS sequence"/>
</dbReference>
<keyword evidence="2" id="KW-0560">Oxidoreductase</keyword>
<name>A0A4R6MVS3_9BURK</name>